<dbReference type="InterPro" id="IPR023827">
    <property type="entry name" value="Peptidase_S8_Asp-AS"/>
</dbReference>
<evidence type="ECO:0000256" key="1">
    <source>
        <dbReference type="ARBA" id="ARBA00011073"/>
    </source>
</evidence>
<dbReference type="PROSITE" id="PS00137">
    <property type="entry name" value="SUBTILASE_HIS"/>
    <property type="match status" value="1"/>
</dbReference>
<reference evidence="10" key="2">
    <citation type="submission" date="2021-10" db="EMBL/GenBank/DDBJ databases">
        <title>Phylogenomics reveals ancestral predisposition of the termite-cultivated fungus Termitomyces towards a domesticated lifestyle.</title>
        <authorList>
            <person name="Auxier B."/>
            <person name="Grum-Grzhimaylo A."/>
            <person name="Cardenas M.E."/>
            <person name="Lodge J.D."/>
            <person name="Laessoe T."/>
            <person name="Pedersen O."/>
            <person name="Smith M.E."/>
            <person name="Kuyper T.W."/>
            <person name="Franco-Molano E.A."/>
            <person name="Baroni T.J."/>
            <person name="Aanen D.K."/>
        </authorList>
    </citation>
    <scope>NUCLEOTIDE SEQUENCE</scope>
    <source>
        <strain evidence="10">AP01</strain>
        <tissue evidence="10">Mycelium</tissue>
    </source>
</reference>
<dbReference type="InterPro" id="IPR010259">
    <property type="entry name" value="S8pro/Inhibitor_I9"/>
</dbReference>
<comment type="similarity">
    <text evidence="1 5 6">Belongs to the peptidase S8 family.</text>
</comment>
<evidence type="ECO:0000259" key="9">
    <source>
        <dbReference type="Pfam" id="PF05922"/>
    </source>
</evidence>
<evidence type="ECO:0000259" key="8">
    <source>
        <dbReference type="Pfam" id="PF00082"/>
    </source>
</evidence>
<dbReference type="Gene3D" id="3.40.50.200">
    <property type="entry name" value="Peptidase S8/S53 domain"/>
    <property type="match status" value="1"/>
</dbReference>
<keyword evidence="7" id="KW-0732">Signal</keyword>
<gene>
    <name evidence="10" type="ORF">DXG03_007430</name>
</gene>
<evidence type="ECO:0000256" key="5">
    <source>
        <dbReference type="PROSITE-ProRule" id="PRU01240"/>
    </source>
</evidence>
<feature type="domain" description="Peptidase S8/S53" evidence="8">
    <location>
        <begin position="141"/>
        <end position="367"/>
    </location>
</feature>
<dbReference type="Pfam" id="PF00082">
    <property type="entry name" value="Peptidase_S8"/>
    <property type="match status" value="1"/>
</dbReference>
<dbReference type="InterPro" id="IPR023828">
    <property type="entry name" value="Peptidase_S8_Ser-AS"/>
</dbReference>
<evidence type="ECO:0000313" key="11">
    <source>
        <dbReference type="Proteomes" id="UP000775547"/>
    </source>
</evidence>
<feature type="active site" description="Charge relay system" evidence="5">
    <location>
        <position position="181"/>
    </location>
</feature>
<dbReference type="GO" id="GO:0004252">
    <property type="term" value="F:serine-type endopeptidase activity"/>
    <property type="evidence" value="ECO:0007669"/>
    <property type="project" value="UniProtKB-UniRule"/>
</dbReference>
<organism evidence="10 11">
    <name type="scientific">Asterophora parasitica</name>
    <dbReference type="NCBI Taxonomy" id="117018"/>
    <lineage>
        <taxon>Eukaryota</taxon>
        <taxon>Fungi</taxon>
        <taxon>Dikarya</taxon>
        <taxon>Basidiomycota</taxon>
        <taxon>Agaricomycotina</taxon>
        <taxon>Agaricomycetes</taxon>
        <taxon>Agaricomycetidae</taxon>
        <taxon>Agaricales</taxon>
        <taxon>Tricholomatineae</taxon>
        <taxon>Lyophyllaceae</taxon>
        <taxon>Asterophora</taxon>
    </lineage>
</organism>
<dbReference type="InterPro" id="IPR036852">
    <property type="entry name" value="Peptidase_S8/S53_dom_sf"/>
</dbReference>
<feature type="domain" description="Inhibitor I9" evidence="9">
    <location>
        <begin position="69"/>
        <end position="102"/>
    </location>
</feature>
<dbReference type="AlphaFoldDB" id="A0A9P7K6Z2"/>
<dbReference type="FunFam" id="3.40.50.200:FF:000007">
    <property type="entry name" value="Subtilisin-like serine protease"/>
    <property type="match status" value="1"/>
</dbReference>
<name>A0A9P7K6Z2_9AGAR</name>
<keyword evidence="11" id="KW-1185">Reference proteome</keyword>
<evidence type="ECO:0000256" key="7">
    <source>
        <dbReference type="SAM" id="SignalP"/>
    </source>
</evidence>
<evidence type="ECO:0000256" key="6">
    <source>
        <dbReference type="RuleBase" id="RU003355"/>
    </source>
</evidence>
<dbReference type="PROSITE" id="PS00136">
    <property type="entry name" value="SUBTILASE_ASP"/>
    <property type="match status" value="1"/>
</dbReference>
<sequence>MQFFAAVFAAVFAALALAAPVFGAAPLRAVEKFDGQTSGKFIVKLKEGVTKSKVFAQLKNSNVTHDWSVIHGFAGHLSTQAVNALRASPDVEYIAEDGIVSTFATQTNAPWGLARISQPARLASQDTSALTYSYTYDDSAGAGVDVYVVDTGVYTGHSTFGGRARWGATFGGYPDADGNGHGTHVAGTVGGSQYGVAKAASIIAVKVLSDAGSGAVVDIVDGLQWVASAAAASGRPSIATLSLGGGASVPLDNAVTSLVNKGIHVTVAAGNDNVDAKSTSPARAAGVNTVGASSIVDARAYFSNYGAVVDVFAPGLNVISSWIGSPTATNNISGTSMATPHVAGLVAYLIGLNGNSSPADITALLKSLSVKGVLTGIPRGTVNNLIQNA</sequence>
<evidence type="ECO:0000256" key="3">
    <source>
        <dbReference type="ARBA" id="ARBA00022801"/>
    </source>
</evidence>
<dbReference type="PRINTS" id="PR00723">
    <property type="entry name" value="SUBTILISIN"/>
</dbReference>
<dbReference type="Pfam" id="PF05922">
    <property type="entry name" value="Inhibitor_I9"/>
    <property type="match status" value="1"/>
</dbReference>
<reference evidence="10" key="1">
    <citation type="submission" date="2020-07" db="EMBL/GenBank/DDBJ databases">
        <authorList>
            <person name="Nieuwenhuis M."/>
            <person name="Van De Peppel L.J.J."/>
        </authorList>
    </citation>
    <scope>NUCLEOTIDE SEQUENCE</scope>
    <source>
        <strain evidence="10">AP01</strain>
        <tissue evidence="10">Mycelium</tissue>
    </source>
</reference>
<dbReference type="PROSITE" id="PS51892">
    <property type="entry name" value="SUBTILASE"/>
    <property type="match status" value="1"/>
</dbReference>
<evidence type="ECO:0000256" key="2">
    <source>
        <dbReference type="ARBA" id="ARBA00022670"/>
    </source>
</evidence>
<feature type="signal peptide" evidence="7">
    <location>
        <begin position="1"/>
        <end position="18"/>
    </location>
</feature>
<dbReference type="Gene3D" id="3.30.70.80">
    <property type="entry name" value="Peptidase S8 propeptide/proteinase inhibitor I9"/>
    <property type="match status" value="1"/>
</dbReference>
<dbReference type="InterPro" id="IPR015500">
    <property type="entry name" value="Peptidase_S8_subtilisin-rel"/>
</dbReference>
<dbReference type="PANTHER" id="PTHR43806">
    <property type="entry name" value="PEPTIDASE S8"/>
    <property type="match status" value="1"/>
</dbReference>
<dbReference type="SUPFAM" id="SSF54897">
    <property type="entry name" value="Protease propeptides/inhibitors"/>
    <property type="match status" value="1"/>
</dbReference>
<dbReference type="PANTHER" id="PTHR43806:SF11">
    <property type="entry name" value="CEREVISIN-RELATED"/>
    <property type="match status" value="1"/>
</dbReference>
<dbReference type="InterPro" id="IPR050131">
    <property type="entry name" value="Peptidase_S8_subtilisin-like"/>
</dbReference>
<feature type="active site" description="Charge relay system" evidence="5">
    <location>
        <position position="150"/>
    </location>
</feature>
<keyword evidence="4 5" id="KW-0720">Serine protease</keyword>
<dbReference type="GO" id="GO:0006508">
    <property type="term" value="P:proteolysis"/>
    <property type="evidence" value="ECO:0007669"/>
    <property type="project" value="UniProtKB-KW"/>
</dbReference>
<dbReference type="CDD" id="cd04077">
    <property type="entry name" value="Peptidases_S8_PCSK9_ProteinaseK_like"/>
    <property type="match status" value="1"/>
</dbReference>
<evidence type="ECO:0000256" key="4">
    <source>
        <dbReference type="ARBA" id="ARBA00022825"/>
    </source>
</evidence>
<dbReference type="EMBL" id="JABCKV010000546">
    <property type="protein sequence ID" value="KAG5640721.1"/>
    <property type="molecule type" value="Genomic_DNA"/>
</dbReference>
<proteinExistence type="inferred from homology"/>
<keyword evidence="3 5" id="KW-0378">Hydrolase</keyword>
<dbReference type="GO" id="GO:0005615">
    <property type="term" value="C:extracellular space"/>
    <property type="evidence" value="ECO:0007669"/>
    <property type="project" value="TreeGrafter"/>
</dbReference>
<dbReference type="InterPro" id="IPR037045">
    <property type="entry name" value="S8pro/Inhibitor_I9_sf"/>
</dbReference>
<dbReference type="InterPro" id="IPR000209">
    <property type="entry name" value="Peptidase_S8/S53_dom"/>
</dbReference>
<dbReference type="SUPFAM" id="SSF52743">
    <property type="entry name" value="Subtilisin-like"/>
    <property type="match status" value="1"/>
</dbReference>
<keyword evidence="2 5" id="KW-0645">Protease</keyword>
<protein>
    <submittedName>
        <fullName evidence="10">Uncharacterized protein</fullName>
    </submittedName>
</protein>
<dbReference type="InterPro" id="IPR022398">
    <property type="entry name" value="Peptidase_S8_His-AS"/>
</dbReference>
<comment type="caution">
    <text evidence="10">The sequence shown here is derived from an EMBL/GenBank/DDBJ whole genome shotgun (WGS) entry which is preliminary data.</text>
</comment>
<dbReference type="PROSITE" id="PS00138">
    <property type="entry name" value="SUBTILASE_SER"/>
    <property type="match status" value="1"/>
</dbReference>
<dbReference type="InterPro" id="IPR034193">
    <property type="entry name" value="PCSK9_ProteinaseK-like"/>
</dbReference>
<dbReference type="Proteomes" id="UP000775547">
    <property type="component" value="Unassembled WGS sequence"/>
</dbReference>
<evidence type="ECO:0000313" key="10">
    <source>
        <dbReference type="EMBL" id="KAG5640721.1"/>
    </source>
</evidence>
<accession>A0A9P7K6Z2</accession>
<feature type="active site" description="Charge relay system" evidence="5">
    <location>
        <position position="336"/>
    </location>
</feature>
<dbReference type="OrthoDB" id="19448at2759"/>
<feature type="chain" id="PRO_5040454696" evidence="7">
    <location>
        <begin position="19"/>
        <end position="389"/>
    </location>
</feature>